<dbReference type="EMBL" id="JBHSHT010000001">
    <property type="protein sequence ID" value="MFC4824217.1"/>
    <property type="molecule type" value="Genomic_DNA"/>
</dbReference>
<sequence>MFRVVLGVALAVAMVAAVTPALEDARVTRTERLTERELDRVEAAAVTLAREESPGARRTLALSLPGDSPTATPVSFVSLGGLPGNTTATDTATHDVLAYRIAGGNRNVRRVETDLRVARARRASGGERRRDGDDPSGDDSRALVLRGGEDYEVTLRLVSLDGRRTVTVSVRPSRRTAERVTVERGHARV</sequence>
<dbReference type="InterPro" id="IPR055735">
    <property type="entry name" value="DUF7311"/>
</dbReference>
<keyword evidence="4" id="KW-1185">Reference proteome</keyword>
<name>A0ABD5Q1A0_9EURY</name>
<proteinExistence type="predicted"/>
<organism evidence="3 4">
    <name type="scientific">Halorussus aquaticus</name>
    <dbReference type="NCBI Taxonomy" id="2953748"/>
    <lineage>
        <taxon>Archaea</taxon>
        <taxon>Methanobacteriati</taxon>
        <taxon>Methanobacteriota</taxon>
        <taxon>Stenosarchaea group</taxon>
        <taxon>Halobacteria</taxon>
        <taxon>Halobacteriales</taxon>
        <taxon>Haladaptataceae</taxon>
        <taxon>Halorussus</taxon>
    </lineage>
</organism>
<evidence type="ECO:0000313" key="4">
    <source>
        <dbReference type="Proteomes" id="UP001595945"/>
    </source>
</evidence>
<dbReference type="Proteomes" id="UP001595945">
    <property type="component" value="Unassembled WGS sequence"/>
</dbReference>
<dbReference type="RefSeq" id="WP_254266715.1">
    <property type="nucleotide sequence ID" value="NZ_CP100400.1"/>
</dbReference>
<dbReference type="GeneID" id="73045102"/>
<evidence type="ECO:0000256" key="1">
    <source>
        <dbReference type="SAM" id="MobiDB-lite"/>
    </source>
</evidence>
<feature type="region of interest" description="Disordered" evidence="1">
    <location>
        <begin position="119"/>
        <end position="145"/>
    </location>
</feature>
<feature type="domain" description="DUF7311" evidence="2">
    <location>
        <begin position="1"/>
        <end position="168"/>
    </location>
</feature>
<accession>A0ABD5Q1A0</accession>
<feature type="compositionally biased region" description="Basic and acidic residues" evidence="1">
    <location>
        <begin position="124"/>
        <end position="141"/>
    </location>
</feature>
<dbReference type="AlphaFoldDB" id="A0ABD5Q1A0"/>
<gene>
    <name evidence="3" type="ORF">ACFO9K_08070</name>
</gene>
<evidence type="ECO:0000313" key="3">
    <source>
        <dbReference type="EMBL" id="MFC4824217.1"/>
    </source>
</evidence>
<comment type="caution">
    <text evidence="3">The sequence shown here is derived from an EMBL/GenBank/DDBJ whole genome shotgun (WGS) entry which is preliminary data.</text>
</comment>
<evidence type="ECO:0000259" key="2">
    <source>
        <dbReference type="Pfam" id="PF23993"/>
    </source>
</evidence>
<reference evidence="3 4" key="1">
    <citation type="journal article" date="2019" name="Int. J. Syst. Evol. Microbiol.">
        <title>The Global Catalogue of Microorganisms (GCM) 10K type strain sequencing project: providing services to taxonomists for standard genome sequencing and annotation.</title>
        <authorList>
            <consortium name="The Broad Institute Genomics Platform"/>
            <consortium name="The Broad Institute Genome Sequencing Center for Infectious Disease"/>
            <person name="Wu L."/>
            <person name="Ma J."/>
        </authorList>
    </citation>
    <scope>NUCLEOTIDE SEQUENCE [LARGE SCALE GENOMIC DNA]</scope>
    <source>
        <strain evidence="3 4">XZYJ18</strain>
    </source>
</reference>
<protein>
    <recommendedName>
        <fullName evidence="2">DUF7311 domain-containing protein</fullName>
    </recommendedName>
</protein>
<dbReference type="Pfam" id="PF23993">
    <property type="entry name" value="DUF7311"/>
    <property type="match status" value="1"/>
</dbReference>